<dbReference type="AlphaFoldDB" id="A0A7C9PKI0"/>
<evidence type="ECO:0000259" key="5">
    <source>
        <dbReference type="PROSITE" id="PS50995"/>
    </source>
</evidence>
<name>A0A7C9PKI0_9BURK</name>
<dbReference type="GO" id="GO:0003700">
    <property type="term" value="F:DNA-binding transcription factor activity"/>
    <property type="evidence" value="ECO:0007669"/>
    <property type="project" value="InterPro"/>
</dbReference>
<dbReference type="PROSITE" id="PS01117">
    <property type="entry name" value="HTH_MARR_1"/>
    <property type="match status" value="1"/>
</dbReference>
<dbReference type="PANTHER" id="PTHR33164">
    <property type="entry name" value="TRANSCRIPTIONAL REGULATOR, MARR FAMILY"/>
    <property type="match status" value="1"/>
</dbReference>
<accession>A0A7C9PKI0</accession>
<keyword evidence="1" id="KW-0805">Transcription regulation</keyword>
<gene>
    <name evidence="6" type="ORF">G3A44_19330</name>
</gene>
<dbReference type="InterPro" id="IPR039422">
    <property type="entry name" value="MarR/SlyA-like"/>
</dbReference>
<protein>
    <submittedName>
        <fullName evidence="6">MarR family transcriptional regulator</fullName>
    </submittedName>
</protein>
<dbReference type="PANTHER" id="PTHR33164:SF64">
    <property type="entry name" value="TRANSCRIPTIONAL REGULATOR SLYA"/>
    <property type="match status" value="1"/>
</dbReference>
<dbReference type="InterPro" id="IPR023187">
    <property type="entry name" value="Tscrpt_reg_MarR-type_CS"/>
</dbReference>
<dbReference type="SMART" id="SM00347">
    <property type="entry name" value="HTH_MARR"/>
    <property type="match status" value="1"/>
</dbReference>
<dbReference type="GO" id="GO:0006950">
    <property type="term" value="P:response to stress"/>
    <property type="evidence" value="ECO:0007669"/>
    <property type="project" value="TreeGrafter"/>
</dbReference>
<evidence type="ECO:0000256" key="4">
    <source>
        <dbReference type="SAM" id="MobiDB-lite"/>
    </source>
</evidence>
<reference evidence="6 7" key="1">
    <citation type="submission" date="2020-02" db="EMBL/GenBank/DDBJ databases">
        <title>Ideonella bacterium strain TBM-1.</title>
        <authorList>
            <person name="Chen W.-M."/>
        </authorList>
    </citation>
    <scope>NUCLEOTIDE SEQUENCE [LARGE SCALE GENOMIC DNA]</scope>
    <source>
        <strain evidence="6 7">TBM-1</strain>
    </source>
</reference>
<organism evidence="6 7">
    <name type="scientific">Ideonella livida</name>
    <dbReference type="NCBI Taxonomy" id="2707176"/>
    <lineage>
        <taxon>Bacteria</taxon>
        <taxon>Pseudomonadati</taxon>
        <taxon>Pseudomonadota</taxon>
        <taxon>Betaproteobacteria</taxon>
        <taxon>Burkholderiales</taxon>
        <taxon>Sphaerotilaceae</taxon>
        <taxon>Ideonella</taxon>
    </lineage>
</organism>
<proteinExistence type="predicted"/>
<keyword evidence="2" id="KW-0238">DNA-binding</keyword>
<dbReference type="SUPFAM" id="SSF46785">
    <property type="entry name" value="Winged helix' DNA-binding domain"/>
    <property type="match status" value="1"/>
</dbReference>
<keyword evidence="7" id="KW-1185">Reference proteome</keyword>
<comment type="caution">
    <text evidence="6">The sequence shown here is derived from an EMBL/GenBank/DDBJ whole genome shotgun (WGS) entry which is preliminary data.</text>
</comment>
<dbReference type="InterPro" id="IPR036390">
    <property type="entry name" value="WH_DNA-bd_sf"/>
</dbReference>
<dbReference type="InterPro" id="IPR000835">
    <property type="entry name" value="HTH_MarR-typ"/>
</dbReference>
<feature type="domain" description="HTH marR-type" evidence="5">
    <location>
        <begin position="20"/>
        <end position="152"/>
    </location>
</feature>
<dbReference type="GO" id="GO:0003677">
    <property type="term" value="F:DNA binding"/>
    <property type="evidence" value="ECO:0007669"/>
    <property type="project" value="UniProtKB-KW"/>
</dbReference>
<sequence>MAPDTPPTTGFYRPGQYQPDQSVGYLMRRVLSSMLAQIDADMASEDMTYVQWLPLYKLARGEGASMAALARDLGIDPAALTRSIDRLETKGLLRRERSATDRRVVQLVLTPAGEQAAERMAPVMANVLNRHLQGFSEAEWQTLLGLLRRMLANGQAAPGVPVAVLGPRTGDAPSTPSDTDPR</sequence>
<evidence type="ECO:0000313" key="7">
    <source>
        <dbReference type="Proteomes" id="UP000484255"/>
    </source>
</evidence>
<evidence type="ECO:0000256" key="2">
    <source>
        <dbReference type="ARBA" id="ARBA00023125"/>
    </source>
</evidence>
<dbReference type="EMBL" id="JAAGOH010000033">
    <property type="protein sequence ID" value="NDY93350.1"/>
    <property type="molecule type" value="Genomic_DNA"/>
</dbReference>
<dbReference type="RefSeq" id="WP_163459388.1">
    <property type="nucleotide sequence ID" value="NZ_JAAGOH010000033.1"/>
</dbReference>
<dbReference type="PRINTS" id="PR00598">
    <property type="entry name" value="HTHMARR"/>
</dbReference>
<feature type="compositionally biased region" description="Polar residues" evidence="4">
    <location>
        <begin position="172"/>
        <end position="182"/>
    </location>
</feature>
<dbReference type="Gene3D" id="1.10.10.10">
    <property type="entry name" value="Winged helix-like DNA-binding domain superfamily/Winged helix DNA-binding domain"/>
    <property type="match status" value="1"/>
</dbReference>
<feature type="region of interest" description="Disordered" evidence="4">
    <location>
        <begin position="162"/>
        <end position="182"/>
    </location>
</feature>
<dbReference type="Proteomes" id="UP000484255">
    <property type="component" value="Unassembled WGS sequence"/>
</dbReference>
<evidence type="ECO:0000256" key="3">
    <source>
        <dbReference type="ARBA" id="ARBA00023163"/>
    </source>
</evidence>
<evidence type="ECO:0000313" key="6">
    <source>
        <dbReference type="EMBL" id="NDY93350.1"/>
    </source>
</evidence>
<dbReference type="PROSITE" id="PS50995">
    <property type="entry name" value="HTH_MARR_2"/>
    <property type="match status" value="1"/>
</dbReference>
<dbReference type="Pfam" id="PF01047">
    <property type="entry name" value="MarR"/>
    <property type="match status" value="1"/>
</dbReference>
<evidence type="ECO:0000256" key="1">
    <source>
        <dbReference type="ARBA" id="ARBA00023015"/>
    </source>
</evidence>
<keyword evidence="3" id="KW-0804">Transcription</keyword>
<dbReference type="InterPro" id="IPR036388">
    <property type="entry name" value="WH-like_DNA-bd_sf"/>
</dbReference>